<keyword evidence="3" id="KW-0342">GTP-binding</keyword>
<evidence type="ECO:0000256" key="4">
    <source>
        <dbReference type="SAM" id="MobiDB-lite"/>
    </source>
</evidence>
<dbReference type="PROSITE" id="PS51720">
    <property type="entry name" value="G_AIG1"/>
    <property type="match status" value="2"/>
</dbReference>
<keyword evidence="2" id="KW-0547">Nucleotide-binding</keyword>
<accession>A0A444USC6</accession>
<comment type="similarity">
    <text evidence="1">Belongs to the TRAFAC class TrmE-Era-EngA-EngB-Septin-like GTPase superfamily. AIG1/Toc34/Toc159-like paraseptin GTPase family. IAN subfamily.</text>
</comment>
<dbReference type="InterPro" id="IPR006703">
    <property type="entry name" value="G_AIG1"/>
</dbReference>
<feature type="domain" description="AIG1-type G" evidence="5">
    <location>
        <begin position="1"/>
        <end position="196"/>
    </location>
</feature>
<dbReference type="AlphaFoldDB" id="A0A444USC6"/>
<proteinExistence type="inferred from homology"/>
<dbReference type="EMBL" id="SCEB01010602">
    <property type="protein sequence ID" value="RXM91059.1"/>
    <property type="molecule type" value="Genomic_DNA"/>
</dbReference>
<comment type="caution">
    <text evidence="6">The sequence shown here is derived from an EMBL/GenBank/DDBJ whole genome shotgun (WGS) entry which is preliminary data.</text>
</comment>
<evidence type="ECO:0000313" key="6">
    <source>
        <dbReference type="EMBL" id="RXM91059.1"/>
    </source>
</evidence>
<gene>
    <name evidence="6" type="ORF">EOD39_21571</name>
</gene>
<dbReference type="InterPro" id="IPR045058">
    <property type="entry name" value="GIMA/IAN/Toc"/>
</dbReference>
<reference evidence="6 7" key="1">
    <citation type="submission" date="2019-01" db="EMBL/GenBank/DDBJ databases">
        <title>Draft Genome and Complete Hox-Cluster Characterization of the Sterlet Sturgeon (Acipenser ruthenus).</title>
        <authorList>
            <person name="Wei Q."/>
        </authorList>
    </citation>
    <scope>NUCLEOTIDE SEQUENCE [LARGE SCALE GENOMIC DNA]</scope>
    <source>
        <strain evidence="6">WHYD16114868_AA</strain>
        <tissue evidence="6">Blood</tissue>
    </source>
</reference>
<evidence type="ECO:0000256" key="2">
    <source>
        <dbReference type="ARBA" id="ARBA00022741"/>
    </source>
</evidence>
<dbReference type="Proteomes" id="UP000289886">
    <property type="component" value="Unassembled WGS sequence"/>
</dbReference>
<dbReference type="InterPro" id="IPR027417">
    <property type="entry name" value="P-loop_NTPase"/>
</dbReference>
<dbReference type="CDD" id="cd01852">
    <property type="entry name" value="AIG1"/>
    <property type="match status" value="2"/>
</dbReference>
<feature type="domain" description="AIG1-type G" evidence="5">
    <location>
        <begin position="201"/>
        <end position="401"/>
    </location>
</feature>
<name>A0A444USC6_ACIRT</name>
<organism evidence="6 7">
    <name type="scientific">Acipenser ruthenus</name>
    <name type="common">Sterlet sturgeon</name>
    <dbReference type="NCBI Taxonomy" id="7906"/>
    <lineage>
        <taxon>Eukaryota</taxon>
        <taxon>Metazoa</taxon>
        <taxon>Chordata</taxon>
        <taxon>Craniata</taxon>
        <taxon>Vertebrata</taxon>
        <taxon>Euteleostomi</taxon>
        <taxon>Actinopterygii</taxon>
        <taxon>Chondrostei</taxon>
        <taxon>Acipenseriformes</taxon>
        <taxon>Acipenseridae</taxon>
        <taxon>Acipenser</taxon>
    </lineage>
</organism>
<evidence type="ECO:0000313" key="7">
    <source>
        <dbReference type="Proteomes" id="UP000289886"/>
    </source>
</evidence>
<dbReference type="PANTHER" id="PTHR10903:SF170">
    <property type="entry name" value="GTPASE IMAP FAMILY MEMBER 7"/>
    <property type="match status" value="1"/>
</dbReference>
<dbReference type="Gene3D" id="3.40.50.300">
    <property type="entry name" value="P-loop containing nucleotide triphosphate hydrolases"/>
    <property type="match status" value="2"/>
</dbReference>
<protein>
    <submittedName>
        <fullName evidence="6">GTPase IMAP family member 8</fullName>
    </submittedName>
</protein>
<evidence type="ECO:0000259" key="5">
    <source>
        <dbReference type="PROSITE" id="PS51720"/>
    </source>
</evidence>
<dbReference type="FunFam" id="3.40.50.300:FF:000366">
    <property type="entry name" value="GTPase, IMAP family member 2"/>
    <property type="match status" value="1"/>
</dbReference>
<keyword evidence="7" id="KW-1185">Reference proteome</keyword>
<sequence>MVLVGRTGGGKSTAGNTILGEEVFKSKCSARSVTQKCEKREGNVSGRPVAVIDTPGLFDTKRSADAVEEEIMKCLPLSALGPRAFLLVIQLGRMTKEVKETVERLQEVFGEEAVKHTILLFTHGDELEDQTIEEFIEDTDEDFQQLVEKFGNRYHVFNNKNMSDRTQVTKLLEKIDRMVTANKNIQVKDAPTGLLSNRSQCNTLRMVLVGRTGNGKSASGNTILGREAFLSTADADSVTKRCEQREGTVAGRHVELVDMPGLYDTKRPLEEIREVIAISIILSAPGPHAFLLVIQVGRFTEEERRAVEIIKEIFGKDAAKYTVVLFTHADKLNNQKIETFVGKNKELRELVEKCGGRYHTFNNNKNKRDRTQVTELLEKIESMVKENGGSCYTNEMYQKAEEEIRREQERILRETEEEERKKKEEKKLKIEEEMKQREKELEEKMKREQEKERKRMEEELKKEREAMKKRVHEEQQKREEERKKREKELEEKMKSVKEEERKRMEEELKREREAMKKRVREEQQKREEERRRRAQSNSCRIT</sequence>
<feature type="compositionally biased region" description="Basic and acidic residues" evidence="4">
    <location>
        <begin position="439"/>
        <end position="531"/>
    </location>
</feature>
<dbReference type="FunFam" id="3.40.50.300:FF:002274">
    <property type="entry name" value="Si:dkeyp-69e1.8"/>
    <property type="match status" value="1"/>
</dbReference>
<dbReference type="Pfam" id="PF04548">
    <property type="entry name" value="AIG1"/>
    <property type="match status" value="2"/>
</dbReference>
<evidence type="ECO:0000256" key="1">
    <source>
        <dbReference type="ARBA" id="ARBA00008535"/>
    </source>
</evidence>
<dbReference type="SUPFAM" id="SSF52540">
    <property type="entry name" value="P-loop containing nucleoside triphosphate hydrolases"/>
    <property type="match status" value="2"/>
</dbReference>
<evidence type="ECO:0000256" key="3">
    <source>
        <dbReference type="ARBA" id="ARBA00023134"/>
    </source>
</evidence>
<dbReference type="PANTHER" id="PTHR10903">
    <property type="entry name" value="GTPASE, IMAP FAMILY MEMBER-RELATED"/>
    <property type="match status" value="1"/>
</dbReference>
<dbReference type="GO" id="GO:0005525">
    <property type="term" value="F:GTP binding"/>
    <property type="evidence" value="ECO:0007669"/>
    <property type="project" value="UniProtKB-KW"/>
</dbReference>
<feature type="region of interest" description="Disordered" evidence="4">
    <location>
        <begin position="439"/>
        <end position="542"/>
    </location>
</feature>